<dbReference type="EMBL" id="JBCAWK010000012">
    <property type="protein sequence ID" value="KAK8845643.1"/>
    <property type="molecule type" value="Genomic_DNA"/>
</dbReference>
<sequence>MLLSYLVPAALFGLTALARQRTFTTTSQAESVHTLSSSIPPPDHPDGSSFTTFKHTSFPGHGIRIKHVEKGWCEKNAATYTGYIDVDGYGESLFFYFFESRDKPAEDDVIFWINGGPGASSALGLFMELGPCRITPENGNSLVDNPDSWNNHANIFFLDEPSGVGFSFNENGQLLHTRTEQAAVDVGNFVQMWFETFSEFKGRKFHMAGESYGGRYLPLFASAVLDGNMYAEARNVTPVNLQSVMIGNGWTDTVTMMEGHVEQQCSSESGVKAIQSIGTCVALYEALPLCLEMLEKDCRHRFDDRRCGLAVDYCEGTIIGAFRKTGRNWYDISEKCEAGVCYPQALSNALDEYLNRNSTLKTLGIDPHWTGPWVSSSAGVAASMGGIASSPSMDLHHKTYLYVAGLLERGVRVLVYAGKVDFACNFIGVRKWVERLSWSGSKAYVASEERPWYLPGSKDIAGEVRTGGNGLTFATVRGAGHLVPLRKPKEAEHMLMKWIRDEEF</sequence>
<dbReference type="Gene3D" id="1.10.287.410">
    <property type="match status" value="1"/>
</dbReference>
<evidence type="ECO:0000256" key="6">
    <source>
        <dbReference type="ARBA" id="ARBA00023180"/>
    </source>
</evidence>
<feature type="signal peptide" evidence="7">
    <location>
        <begin position="1"/>
        <end position="18"/>
    </location>
</feature>
<evidence type="ECO:0000313" key="9">
    <source>
        <dbReference type="Proteomes" id="UP001388673"/>
    </source>
</evidence>
<dbReference type="KEGG" id="kne:92183617"/>
<feature type="chain" id="PRO_5043107587" description="Carboxypeptidase" evidence="7">
    <location>
        <begin position="19"/>
        <end position="504"/>
    </location>
</feature>
<comment type="caution">
    <text evidence="8">The sequence shown here is derived from an EMBL/GenBank/DDBJ whole genome shotgun (WGS) entry which is preliminary data.</text>
</comment>
<dbReference type="Pfam" id="PF00450">
    <property type="entry name" value="Peptidase_S10"/>
    <property type="match status" value="1"/>
</dbReference>
<evidence type="ECO:0000256" key="1">
    <source>
        <dbReference type="ARBA" id="ARBA00009431"/>
    </source>
</evidence>
<dbReference type="PROSITE" id="PS00560">
    <property type="entry name" value="CARBOXYPEPT_SER_HIS"/>
    <property type="match status" value="1"/>
</dbReference>
<evidence type="ECO:0000256" key="4">
    <source>
        <dbReference type="ARBA" id="ARBA00022729"/>
    </source>
</evidence>
<keyword evidence="2 7" id="KW-0121">Carboxypeptidase</keyword>
<evidence type="ECO:0000256" key="5">
    <source>
        <dbReference type="ARBA" id="ARBA00022801"/>
    </source>
</evidence>
<dbReference type="RefSeq" id="XP_066800451.1">
    <property type="nucleotide sequence ID" value="XM_066949443.1"/>
</dbReference>
<reference evidence="8 9" key="1">
    <citation type="journal article" date="2024" name="bioRxiv">
        <title>Comparative genomics of Cryptococcus and Kwoniella reveals pathogenesis evolution and contrasting karyotype dynamics via intercentromeric recombination or chromosome fusion.</title>
        <authorList>
            <person name="Coelho M.A."/>
            <person name="David-Palma M."/>
            <person name="Shea T."/>
            <person name="Bowers K."/>
            <person name="McGinley-Smith S."/>
            <person name="Mohammad A.W."/>
            <person name="Gnirke A."/>
            <person name="Yurkov A.M."/>
            <person name="Nowrousian M."/>
            <person name="Sun S."/>
            <person name="Cuomo C.A."/>
            <person name="Heitman J."/>
        </authorList>
    </citation>
    <scope>NUCLEOTIDE SEQUENCE [LARGE SCALE GENOMIC DNA]</scope>
    <source>
        <strain evidence="8 9">CBS 13917</strain>
    </source>
</reference>
<dbReference type="GO" id="GO:0000324">
    <property type="term" value="C:fungal-type vacuole"/>
    <property type="evidence" value="ECO:0007669"/>
    <property type="project" value="TreeGrafter"/>
</dbReference>
<accession>A0AAW0YY44</accession>
<keyword evidence="6" id="KW-0325">Glycoprotein</keyword>
<name>A0AAW0YY44_9TREE</name>
<keyword evidence="4 7" id="KW-0732">Signal</keyword>
<dbReference type="Proteomes" id="UP001388673">
    <property type="component" value="Unassembled WGS sequence"/>
</dbReference>
<dbReference type="GeneID" id="92183617"/>
<dbReference type="InterPro" id="IPR033124">
    <property type="entry name" value="Ser_caboxypep_his_AS"/>
</dbReference>
<dbReference type="SUPFAM" id="SSF53474">
    <property type="entry name" value="alpha/beta-Hydrolases"/>
    <property type="match status" value="1"/>
</dbReference>
<evidence type="ECO:0000313" key="8">
    <source>
        <dbReference type="EMBL" id="KAK8845643.1"/>
    </source>
</evidence>
<evidence type="ECO:0000256" key="7">
    <source>
        <dbReference type="RuleBase" id="RU361156"/>
    </source>
</evidence>
<proteinExistence type="inferred from homology"/>
<evidence type="ECO:0000256" key="2">
    <source>
        <dbReference type="ARBA" id="ARBA00022645"/>
    </source>
</evidence>
<dbReference type="GO" id="GO:0006508">
    <property type="term" value="P:proteolysis"/>
    <property type="evidence" value="ECO:0007669"/>
    <property type="project" value="UniProtKB-KW"/>
</dbReference>
<dbReference type="Gene3D" id="3.40.50.1820">
    <property type="entry name" value="alpha/beta hydrolase"/>
    <property type="match status" value="1"/>
</dbReference>
<protein>
    <recommendedName>
        <fullName evidence="7">Carboxypeptidase</fullName>
        <ecNumber evidence="7">3.4.16.-</ecNumber>
    </recommendedName>
</protein>
<keyword evidence="3 7" id="KW-0645">Protease</keyword>
<gene>
    <name evidence="8" type="ORF">IAR55_006359</name>
</gene>
<organism evidence="8 9">
    <name type="scientific">Kwoniella newhampshirensis</name>
    <dbReference type="NCBI Taxonomy" id="1651941"/>
    <lineage>
        <taxon>Eukaryota</taxon>
        <taxon>Fungi</taxon>
        <taxon>Dikarya</taxon>
        <taxon>Basidiomycota</taxon>
        <taxon>Agaricomycotina</taxon>
        <taxon>Tremellomycetes</taxon>
        <taxon>Tremellales</taxon>
        <taxon>Cryptococcaceae</taxon>
        <taxon>Kwoniella</taxon>
    </lineage>
</organism>
<dbReference type="EC" id="3.4.16.-" evidence="7"/>
<comment type="similarity">
    <text evidence="1 7">Belongs to the peptidase S10 family.</text>
</comment>
<dbReference type="PANTHER" id="PTHR11802">
    <property type="entry name" value="SERINE PROTEASE FAMILY S10 SERINE CARBOXYPEPTIDASE"/>
    <property type="match status" value="1"/>
</dbReference>
<dbReference type="PANTHER" id="PTHR11802:SF113">
    <property type="entry name" value="SERINE CARBOXYPEPTIDASE CTSA-4.1"/>
    <property type="match status" value="1"/>
</dbReference>
<dbReference type="InterPro" id="IPR001563">
    <property type="entry name" value="Peptidase_S10"/>
</dbReference>
<evidence type="ECO:0000256" key="3">
    <source>
        <dbReference type="ARBA" id="ARBA00022670"/>
    </source>
</evidence>
<dbReference type="InterPro" id="IPR018202">
    <property type="entry name" value="Ser_caboxypep_ser_AS"/>
</dbReference>
<dbReference type="GO" id="GO:0004185">
    <property type="term" value="F:serine-type carboxypeptidase activity"/>
    <property type="evidence" value="ECO:0007669"/>
    <property type="project" value="UniProtKB-UniRule"/>
</dbReference>
<dbReference type="PRINTS" id="PR00724">
    <property type="entry name" value="CRBOXYPTASEC"/>
</dbReference>
<dbReference type="PROSITE" id="PS00131">
    <property type="entry name" value="CARBOXYPEPT_SER_SER"/>
    <property type="match status" value="1"/>
</dbReference>
<dbReference type="InterPro" id="IPR029058">
    <property type="entry name" value="AB_hydrolase_fold"/>
</dbReference>
<keyword evidence="9" id="KW-1185">Reference proteome</keyword>
<dbReference type="AlphaFoldDB" id="A0AAW0YY44"/>
<keyword evidence="5 7" id="KW-0378">Hydrolase</keyword>